<sequence length="85" mass="9468">MRFLFPHSHAFRKGRVTVDDDGQAAPDCLVEFGDGVTVIAEWHAEGDAIRLAVPDYRTARGTLVTAQTWRLAKGKDGNWRSERVA</sequence>
<reference evidence="1 2" key="1">
    <citation type="journal article" date="2016" name="Int. J. Syst. Evol. Microbiol.">
        <title>Pseudaminobacter manganicus sp. nov., isolated from sludge of a manganese mine.</title>
        <authorList>
            <person name="Li J."/>
            <person name="Huang J."/>
            <person name="Liao S."/>
            <person name="Wang G."/>
        </authorList>
    </citation>
    <scope>NUCLEOTIDE SEQUENCE [LARGE SCALE GENOMIC DNA]</scope>
    <source>
        <strain evidence="1 2">JH-7</strain>
    </source>
</reference>
<proteinExistence type="predicted"/>
<evidence type="ECO:0000313" key="1">
    <source>
        <dbReference type="EMBL" id="OQM73268.1"/>
    </source>
</evidence>
<dbReference type="RefSeq" id="WP_080921882.1">
    <property type="nucleotide sequence ID" value="NZ_MDET01000060.1"/>
</dbReference>
<dbReference type="STRING" id="1873176.BFN67_09790"/>
<dbReference type="EMBL" id="MDET01000060">
    <property type="protein sequence ID" value="OQM73268.1"/>
    <property type="molecule type" value="Genomic_DNA"/>
</dbReference>
<dbReference type="OrthoDB" id="7778040at2"/>
<accession>A0A1V8RJ82</accession>
<evidence type="ECO:0000313" key="2">
    <source>
        <dbReference type="Proteomes" id="UP000191905"/>
    </source>
</evidence>
<dbReference type="AlphaFoldDB" id="A0A1V8RJ82"/>
<dbReference type="Proteomes" id="UP000191905">
    <property type="component" value="Unassembled WGS sequence"/>
</dbReference>
<organism evidence="1 2">
    <name type="scientific">Manganibacter manganicus</name>
    <dbReference type="NCBI Taxonomy" id="1873176"/>
    <lineage>
        <taxon>Bacteria</taxon>
        <taxon>Pseudomonadati</taxon>
        <taxon>Pseudomonadota</taxon>
        <taxon>Alphaproteobacteria</taxon>
        <taxon>Hyphomicrobiales</taxon>
        <taxon>Phyllobacteriaceae</taxon>
        <taxon>Manganibacter</taxon>
    </lineage>
</organism>
<keyword evidence="2" id="KW-1185">Reference proteome</keyword>
<gene>
    <name evidence="1" type="ORF">BFN67_09790</name>
</gene>
<comment type="caution">
    <text evidence="1">The sequence shown here is derived from an EMBL/GenBank/DDBJ whole genome shotgun (WGS) entry which is preliminary data.</text>
</comment>
<name>A0A1V8RJ82_9HYPH</name>
<protein>
    <submittedName>
        <fullName evidence="1">Uncharacterized protein</fullName>
    </submittedName>
</protein>